<evidence type="ECO:0008006" key="3">
    <source>
        <dbReference type="Google" id="ProtNLM"/>
    </source>
</evidence>
<dbReference type="InterPro" id="IPR007367">
    <property type="entry name" value="DUF433"/>
</dbReference>
<dbReference type="SUPFAM" id="SSF46689">
    <property type="entry name" value="Homeodomain-like"/>
    <property type="match status" value="1"/>
</dbReference>
<dbReference type="InterPro" id="IPR036388">
    <property type="entry name" value="WH-like_DNA-bd_sf"/>
</dbReference>
<protein>
    <recommendedName>
        <fullName evidence="3">DUF433 domain-containing protein</fullName>
    </recommendedName>
</protein>
<evidence type="ECO:0000313" key="1">
    <source>
        <dbReference type="EMBL" id="BAY67510.1"/>
    </source>
</evidence>
<proteinExistence type="predicted"/>
<dbReference type="Pfam" id="PF04255">
    <property type="entry name" value="DUF433"/>
    <property type="match status" value="1"/>
</dbReference>
<dbReference type="Proteomes" id="UP000217507">
    <property type="component" value="Chromosome"/>
</dbReference>
<dbReference type="Gene3D" id="1.10.10.10">
    <property type="entry name" value="Winged helix-like DNA-binding domain superfamily/Winged helix DNA-binding domain"/>
    <property type="match status" value="1"/>
</dbReference>
<organism evidence="1 2">
    <name type="scientific">Trichormus variabilis NIES-23</name>
    <dbReference type="NCBI Taxonomy" id="1973479"/>
    <lineage>
        <taxon>Bacteria</taxon>
        <taxon>Bacillati</taxon>
        <taxon>Cyanobacteriota</taxon>
        <taxon>Cyanophyceae</taxon>
        <taxon>Nostocales</taxon>
        <taxon>Nostocaceae</taxon>
        <taxon>Trichormus</taxon>
    </lineage>
</organism>
<evidence type="ECO:0000313" key="2">
    <source>
        <dbReference type="Proteomes" id="UP000217507"/>
    </source>
</evidence>
<name>A0A1Z4KEV4_ANAVA</name>
<gene>
    <name evidence="1" type="ORF">NIES23_02840</name>
</gene>
<dbReference type="EMBL" id="AP018216">
    <property type="protein sequence ID" value="BAY67510.1"/>
    <property type="molecule type" value="Genomic_DNA"/>
</dbReference>
<dbReference type="InterPro" id="IPR009057">
    <property type="entry name" value="Homeodomain-like_sf"/>
</dbReference>
<sequence>MTLQKLESQLLALTPNEKAQAIQLLAQSLGNPWRGIEKTAYVCGGDACITGTRIPVWVLINARRLGISEAQLLKDYPTLSATDLTNAWVYATVYPEEIETAIRENEED</sequence>
<dbReference type="PANTHER" id="PTHR34849:SF4">
    <property type="entry name" value="SLR1209 PROTEIN"/>
    <property type="match status" value="1"/>
</dbReference>
<accession>A0A1Z4KEV4</accession>
<dbReference type="PANTHER" id="PTHR34849">
    <property type="entry name" value="SSL5025 PROTEIN"/>
    <property type="match status" value="1"/>
</dbReference>
<dbReference type="AlphaFoldDB" id="A0A1Z4KEV4"/>
<reference evidence="1 2" key="1">
    <citation type="submission" date="2017-06" db="EMBL/GenBank/DDBJ databases">
        <title>Genome sequencing of cyanobaciteial culture collection at National Institute for Environmental Studies (NIES).</title>
        <authorList>
            <person name="Hirose Y."/>
            <person name="Shimura Y."/>
            <person name="Fujisawa T."/>
            <person name="Nakamura Y."/>
            <person name="Kawachi M."/>
        </authorList>
    </citation>
    <scope>NUCLEOTIDE SEQUENCE [LARGE SCALE GENOMIC DNA]</scope>
    <source>
        <strain evidence="1 2">NIES-23</strain>
    </source>
</reference>